<accession>A0ABY3CL78</accession>
<comment type="caution">
    <text evidence="2">The sequence shown here is derived from an EMBL/GenBank/DDBJ whole genome shotgun (WGS) entry which is preliminary data.</text>
</comment>
<evidence type="ECO:0000313" key="2">
    <source>
        <dbReference type="EMBL" id="TRX04880.1"/>
    </source>
</evidence>
<evidence type="ECO:0000259" key="1">
    <source>
        <dbReference type="Pfam" id="PF24693"/>
    </source>
</evidence>
<protein>
    <recommendedName>
        <fullName evidence="1">DUF7660 domain-containing protein</fullName>
    </recommendedName>
</protein>
<keyword evidence="3" id="KW-1185">Reference proteome</keyword>
<sequence>MDIYDKVEGINNQADFVIFLKSLKKDLKENKEDWENDSLERFLEGLYGYSMDKEEESPTWRVFAELLLGAKVYE</sequence>
<dbReference type="Pfam" id="PF24693">
    <property type="entry name" value="DUF7660"/>
    <property type="match status" value="1"/>
</dbReference>
<dbReference type="Proteomes" id="UP000318528">
    <property type="component" value="Unassembled WGS sequence"/>
</dbReference>
<proteinExistence type="predicted"/>
<gene>
    <name evidence="2" type="ORF">FNW12_12535</name>
</gene>
<organism evidence="2 3">
    <name type="scientific">Flavobacterium gawalongense</name>
    <dbReference type="NCBI Taxonomy" id="2594432"/>
    <lineage>
        <taxon>Bacteria</taxon>
        <taxon>Pseudomonadati</taxon>
        <taxon>Bacteroidota</taxon>
        <taxon>Flavobacteriia</taxon>
        <taxon>Flavobacteriales</taxon>
        <taxon>Flavobacteriaceae</taxon>
        <taxon>Flavobacterium</taxon>
    </lineage>
</organism>
<dbReference type="RefSeq" id="WP_143388165.1">
    <property type="nucleotide sequence ID" value="NZ_VJZM01000024.1"/>
</dbReference>
<feature type="domain" description="DUF7660" evidence="1">
    <location>
        <begin position="13"/>
        <end position="74"/>
    </location>
</feature>
<reference evidence="2 3" key="1">
    <citation type="submission" date="2019-07" db="EMBL/GenBank/DDBJ databases">
        <title>Novel species of Flavobacterium.</title>
        <authorList>
            <person name="Liu Q."/>
            <person name="Xin Y.-H."/>
        </authorList>
    </citation>
    <scope>NUCLEOTIDE SEQUENCE [LARGE SCALE GENOMIC DNA]</scope>
    <source>
        <strain evidence="2 3">GSP39</strain>
    </source>
</reference>
<name>A0ABY3CL78_9FLAO</name>
<evidence type="ECO:0000313" key="3">
    <source>
        <dbReference type="Proteomes" id="UP000318528"/>
    </source>
</evidence>
<dbReference type="InterPro" id="IPR056077">
    <property type="entry name" value="DUF7660"/>
</dbReference>
<dbReference type="EMBL" id="VJZN01000022">
    <property type="protein sequence ID" value="TRX04880.1"/>
    <property type="molecule type" value="Genomic_DNA"/>
</dbReference>